<dbReference type="InterPro" id="IPR004622">
    <property type="entry name" value="DNA_pol_HolB"/>
</dbReference>
<gene>
    <name evidence="1" type="ORF">DAT561_1300</name>
</gene>
<keyword evidence="1" id="KW-0548">Nucleotidyltransferase</keyword>
<keyword evidence="1" id="KW-0808">Transferase</keyword>
<dbReference type="Proteomes" id="UP000269226">
    <property type="component" value="Chromosome"/>
</dbReference>
<dbReference type="GO" id="GO:0006261">
    <property type="term" value="P:DNA-templated DNA replication"/>
    <property type="evidence" value="ECO:0007669"/>
    <property type="project" value="TreeGrafter"/>
</dbReference>
<dbReference type="Gene3D" id="3.40.50.300">
    <property type="entry name" value="P-loop containing nucleotide triphosphate hydrolases"/>
    <property type="match status" value="1"/>
</dbReference>
<dbReference type="RefSeq" id="WP_015695239.1">
    <property type="nucleotide sequence ID" value="NZ_AP018492.1"/>
</dbReference>
<organism evidence="1 2">
    <name type="scientific">Melissococcus plutonius</name>
    <dbReference type="NCBI Taxonomy" id="33970"/>
    <lineage>
        <taxon>Bacteria</taxon>
        <taxon>Bacillati</taxon>
        <taxon>Bacillota</taxon>
        <taxon>Bacilli</taxon>
        <taxon>Lactobacillales</taxon>
        <taxon>Enterococcaceae</taxon>
        <taxon>Melissococcus</taxon>
    </lineage>
</organism>
<dbReference type="PANTHER" id="PTHR11669:SF8">
    <property type="entry name" value="DNA POLYMERASE III SUBUNIT DELTA"/>
    <property type="match status" value="1"/>
</dbReference>
<name>A0A2Z5Y3H3_9ENTE</name>
<dbReference type="NCBIfam" id="NF005972">
    <property type="entry name" value="PRK08058.1"/>
    <property type="match status" value="1"/>
</dbReference>
<dbReference type="GeneID" id="57043842"/>
<dbReference type="AlphaFoldDB" id="A0A2Z5Y3H3"/>
<evidence type="ECO:0000313" key="1">
    <source>
        <dbReference type="EMBL" id="BBC61405.1"/>
    </source>
</evidence>
<accession>A0A2Z5Y3H3</accession>
<dbReference type="EC" id="2.7.7.7" evidence="1"/>
<evidence type="ECO:0000313" key="2">
    <source>
        <dbReference type="Proteomes" id="UP000269226"/>
    </source>
</evidence>
<dbReference type="NCBIfam" id="TIGR00678">
    <property type="entry name" value="holB"/>
    <property type="match status" value="1"/>
</dbReference>
<sequence length="322" mass="37636">MGEQVNLHDYQADVYQQLQRSFINKHLSHAYLFEGMKGTGKKECALWLTKLLFCTQIVNSEPCDRCNNCLRVQKEEHPDVLKIIPDGQTIKKDQVLRLKSEFTKSGMETTQKVFLIEQADKMNVSAANSLLKFLEEPNNESMVILETTQLIKMLPTIQSRCQILHFQPLNKRTLFKALLNEKVSQTSAELLIELTSSFNKAVELSQDEWFNEARETIGQWVEYFKKDDLQAFIYVQKKMIKIFKEKDQQALSFDLLLAYFYQLLKHSTTFQDENLSLEKITSDMEFILQAKQKWEANVSWQGVMEQLALHIIHKNKLGGWKW</sequence>
<proteinExistence type="predicted"/>
<dbReference type="FunFam" id="3.40.50.300:FF:001255">
    <property type="entry name" value="DNA polymerase III subunit delta"/>
    <property type="match status" value="1"/>
</dbReference>
<dbReference type="InterPro" id="IPR050238">
    <property type="entry name" value="DNA_Rep/Repair_Clamp_Loader"/>
</dbReference>
<dbReference type="SUPFAM" id="SSF52540">
    <property type="entry name" value="P-loop containing nucleoside triphosphate hydrolases"/>
    <property type="match status" value="1"/>
</dbReference>
<dbReference type="InterPro" id="IPR027417">
    <property type="entry name" value="P-loop_NTPase"/>
</dbReference>
<dbReference type="PANTHER" id="PTHR11669">
    <property type="entry name" value="REPLICATION FACTOR C / DNA POLYMERASE III GAMMA-TAU SUBUNIT"/>
    <property type="match status" value="1"/>
</dbReference>
<dbReference type="GO" id="GO:0008408">
    <property type="term" value="F:3'-5' exonuclease activity"/>
    <property type="evidence" value="ECO:0007669"/>
    <property type="project" value="InterPro"/>
</dbReference>
<protein>
    <submittedName>
        <fullName evidence="1">DNA polymerase III delta prime subunit</fullName>
        <ecNumber evidence="1">2.7.7.7</ecNumber>
    </submittedName>
</protein>
<reference evidence="1 2" key="1">
    <citation type="submission" date="2018-01" db="EMBL/GenBank/DDBJ databases">
        <title>Whole genome sequence of Melissococcus plutonius DAT561.</title>
        <authorList>
            <person name="Okumura K."/>
            <person name="Takamatsu D."/>
            <person name="Okura M."/>
        </authorList>
    </citation>
    <scope>NUCLEOTIDE SEQUENCE [LARGE SCALE GENOMIC DNA]</scope>
    <source>
        <strain evidence="1 2">DAT561</strain>
    </source>
</reference>
<dbReference type="GO" id="GO:0003887">
    <property type="term" value="F:DNA-directed DNA polymerase activity"/>
    <property type="evidence" value="ECO:0007669"/>
    <property type="project" value="UniProtKB-EC"/>
</dbReference>
<dbReference type="EMBL" id="AP018492">
    <property type="protein sequence ID" value="BBC61405.1"/>
    <property type="molecule type" value="Genomic_DNA"/>
</dbReference>
<dbReference type="Pfam" id="PF13177">
    <property type="entry name" value="DNA_pol3_delta2"/>
    <property type="match status" value="1"/>
</dbReference>